<reference evidence="7" key="2">
    <citation type="submission" date="2021-09" db="EMBL/GenBank/DDBJ databases">
        <authorList>
            <person name="Gilroy R."/>
        </authorList>
    </citation>
    <scope>NUCLEOTIDE SEQUENCE</scope>
    <source>
        <strain evidence="7">ChiGjej2B2-19336</strain>
    </source>
</reference>
<dbReference type="InterPro" id="IPR023267">
    <property type="entry name" value="RCMT"/>
</dbReference>
<keyword evidence="1 5" id="KW-0489">Methyltransferase</keyword>
<dbReference type="SUPFAM" id="SSF48013">
    <property type="entry name" value="NusB-like"/>
    <property type="match status" value="1"/>
</dbReference>
<proteinExistence type="inferred from homology"/>
<dbReference type="Gene3D" id="3.40.50.150">
    <property type="entry name" value="Vaccinia Virus protein VP39"/>
    <property type="match status" value="1"/>
</dbReference>
<dbReference type="InterPro" id="IPR029063">
    <property type="entry name" value="SAM-dependent_MTases_sf"/>
</dbReference>
<comment type="caution">
    <text evidence="5">Lacks conserved residue(s) required for the propagation of feature annotation.</text>
</comment>
<dbReference type="GO" id="GO:0009383">
    <property type="term" value="F:rRNA (cytosine-C5-)-methyltransferase activity"/>
    <property type="evidence" value="ECO:0007669"/>
    <property type="project" value="TreeGrafter"/>
</dbReference>
<dbReference type="Proteomes" id="UP000698963">
    <property type="component" value="Unassembled WGS sequence"/>
</dbReference>
<gene>
    <name evidence="7" type="ORF">K8W16_09040</name>
</gene>
<evidence type="ECO:0000256" key="4">
    <source>
        <dbReference type="ARBA" id="ARBA00022884"/>
    </source>
</evidence>
<dbReference type="InterPro" id="IPR035926">
    <property type="entry name" value="NusB-like_sf"/>
</dbReference>
<dbReference type="Pfam" id="PF01189">
    <property type="entry name" value="Methyltr_RsmB-F"/>
    <property type="match status" value="1"/>
</dbReference>
<keyword evidence="2 5" id="KW-0808">Transferase</keyword>
<protein>
    <recommendedName>
        <fullName evidence="6">SAM-dependent MTase RsmB/NOP-type domain-containing protein</fullName>
    </recommendedName>
</protein>
<dbReference type="PROSITE" id="PS51686">
    <property type="entry name" value="SAM_MT_RSMB_NOP"/>
    <property type="match status" value="1"/>
</dbReference>
<dbReference type="InterPro" id="IPR049560">
    <property type="entry name" value="MeTrfase_RsmB-F_NOP2_cat"/>
</dbReference>
<dbReference type="PANTHER" id="PTHR22807:SF61">
    <property type="entry name" value="NOL1_NOP2_SUN FAMILY PROTEIN _ ANTITERMINATION NUSB DOMAIN-CONTAINING PROTEIN"/>
    <property type="match status" value="1"/>
</dbReference>
<comment type="caution">
    <text evidence="7">The sequence shown here is derived from an EMBL/GenBank/DDBJ whole genome shotgun (WGS) entry which is preliminary data.</text>
</comment>
<dbReference type="GO" id="GO:0003723">
    <property type="term" value="F:RNA binding"/>
    <property type="evidence" value="ECO:0007669"/>
    <property type="project" value="UniProtKB-UniRule"/>
</dbReference>
<dbReference type="PANTHER" id="PTHR22807">
    <property type="entry name" value="NOP2 YEAST -RELATED NOL1/NOP2/FMU SUN DOMAIN-CONTAINING"/>
    <property type="match status" value="1"/>
</dbReference>
<feature type="active site" description="Nucleophile" evidence="5">
    <location>
        <position position="409"/>
    </location>
</feature>
<keyword evidence="4 5" id="KW-0694">RNA-binding</keyword>
<evidence type="ECO:0000313" key="7">
    <source>
        <dbReference type="EMBL" id="HJD97775.1"/>
    </source>
</evidence>
<feature type="binding site" evidence="5">
    <location>
        <position position="315"/>
    </location>
    <ligand>
        <name>S-adenosyl-L-methionine</name>
        <dbReference type="ChEBI" id="CHEBI:59789"/>
    </ligand>
</feature>
<comment type="similarity">
    <text evidence="5">Belongs to the class I-like SAM-binding methyltransferase superfamily. RsmB/NOP family.</text>
</comment>
<dbReference type="GO" id="GO:0070475">
    <property type="term" value="P:rRNA base methylation"/>
    <property type="evidence" value="ECO:0007669"/>
    <property type="project" value="TreeGrafter"/>
</dbReference>
<dbReference type="InterPro" id="IPR001678">
    <property type="entry name" value="MeTrfase_RsmB-F_NOP2_dom"/>
</dbReference>
<dbReference type="RefSeq" id="WP_304122819.1">
    <property type="nucleotide sequence ID" value="NZ_DYZA01000182.1"/>
</dbReference>
<evidence type="ECO:0000256" key="5">
    <source>
        <dbReference type="PROSITE-ProRule" id="PRU01023"/>
    </source>
</evidence>
<dbReference type="InterPro" id="IPR006027">
    <property type="entry name" value="NusB_RsmB_TIM44"/>
</dbReference>
<dbReference type="Pfam" id="PF01029">
    <property type="entry name" value="NusB"/>
    <property type="match status" value="1"/>
</dbReference>
<evidence type="ECO:0000313" key="8">
    <source>
        <dbReference type="Proteomes" id="UP000698963"/>
    </source>
</evidence>
<organism evidence="7 8">
    <name type="scientific">Mailhella massiliensis</name>
    <dbReference type="NCBI Taxonomy" id="1903261"/>
    <lineage>
        <taxon>Bacteria</taxon>
        <taxon>Pseudomonadati</taxon>
        <taxon>Thermodesulfobacteriota</taxon>
        <taxon>Desulfovibrionia</taxon>
        <taxon>Desulfovibrionales</taxon>
        <taxon>Desulfovibrionaceae</taxon>
        <taxon>Mailhella</taxon>
    </lineage>
</organism>
<evidence type="ECO:0000256" key="2">
    <source>
        <dbReference type="ARBA" id="ARBA00022679"/>
    </source>
</evidence>
<dbReference type="SUPFAM" id="SSF53335">
    <property type="entry name" value="S-adenosyl-L-methionine-dependent methyltransferases"/>
    <property type="match status" value="1"/>
</dbReference>
<evidence type="ECO:0000259" key="6">
    <source>
        <dbReference type="PROSITE" id="PS51686"/>
    </source>
</evidence>
<dbReference type="PRINTS" id="PR02008">
    <property type="entry name" value="RCMTFAMILY"/>
</dbReference>
<keyword evidence="3 5" id="KW-0949">S-adenosyl-L-methionine</keyword>
<dbReference type="Gene3D" id="1.10.940.10">
    <property type="entry name" value="NusB-like"/>
    <property type="match status" value="1"/>
</dbReference>
<feature type="domain" description="SAM-dependent MTase RsmB/NOP-type" evidence="6">
    <location>
        <begin position="194"/>
        <end position="460"/>
    </location>
</feature>
<feature type="binding site" evidence="5">
    <location>
        <position position="356"/>
    </location>
    <ligand>
        <name>S-adenosyl-L-methionine</name>
        <dbReference type="ChEBI" id="CHEBI:59789"/>
    </ligand>
</feature>
<sequence>MVEKIKKTPQKQPVSGARTGALALLHQLFQHPEETTPLPVMLSRCAQEAGLGRQDAALLSELVYGVLRHVFLLDAALAGFLKKPGALSPQVRMLLRLGTYEILFMGGIPARATVNELVNLARRRFGQGLGGLVNGVLRSVDRESQSLRLALEEKRRALARAGLDAEGMAEAASLPLWLTKMWVMQYGREDACRMAQNTLAHPAPCWRANMARDGGKVLLRQWLDLGYAPVGQGGFSAYGLEKGRAAQDQAMLENFERSGDVTRQGSSSQLAAECLAAWMEREGLMQAPLWDACCGRGGKTAALLEKGAHVALASEPSAFRMEELKGALLRLSLPMPRLFCGRAQEVEESFPLILLDVPCSGTGTLARNAELRLRLSPERLEEASRMQASILEHAWSRLLPGGALFYVTCALNREENEGRIASFLPRAGGRLVEQRMFLPLFPGQDTLFLAILRKDGQALS</sequence>
<evidence type="ECO:0000256" key="1">
    <source>
        <dbReference type="ARBA" id="ARBA00022603"/>
    </source>
</evidence>
<accession>A0A921DRL2</accession>
<dbReference type="GO" id="GO:0006355">
    <property type="term" value="P:regulation of DNA-templated transcription"/>
    <property type="evidence" value="ECO:0007669"/>
    <property type="project" value="InterPro"/>
</dbReference>
<dbReference type="CDD" id="cd02440">
    <property type="entry name" value="AdoMet_MTases"/>
    <property type="match status" value="1"/>
</dbReference>
<dbReference type="AlphaFoldDB" id="A0A921DRL2"/>
<dbReference type="EMBL" id="DYZA01000182">
    <property type="protein sequence ID" value="HJD97775.1"/>
    <property type="molecule type" value="Genomic_DNA"/>
</dbReference>
<dbReference type="GO" id="GO:0005829">
    <property type="term" value="C:cytosol"/>
    <property type="evidence" value="ECO:0007669"/>
    <property type="project" value="TreeGrafter"/>
</dbReference>
<reference evidence="7" key="1">
    <citation type="journal article" date="2021" name="PeerJ">
        <title>Extensive microbial diversity within the chicken gut microbiome revealed by metagenomics and culture.</title>
        <authorList>
            <person name="Gilroy R."/>
            <person name="Ravi A."/>
            <person name="Getino M."/>
            <person name="Pursley I."/>
            <person name="Horton D.L."/>
            <person name="Alikhan N.F."/>
            <person name="Baker D."/>
            <person name="Gharbi K."/>
            <person name="Hall N."/>
            <person name="Watson M."/>
            <person name="Adriaenssens E.M."/>
            <person name="Foster-Nyarko E."/>
            <person name="Jarju S."/>
            <person name="Secka A."/>
            <person name="Antonio M."/>
            <person name="Oren A."/>
            <person name="Chaudhuri R.R."/>
            <person name="La Ragione R."/>
            <person name="Hildebrand F."/>
            <person name="Pallen M.J."/>
        </authorList>
    </citation>
    <scope>NUCLEOTIDE SEQUENCE</scope>
    <source>
        <strain evidence="7">ChiGjej2B2-19336</strain>
    </source>
</reference>
<name>A0A921DRL2_9BACT</name>
<evidence type="ECO:0000256" key="3">
    <source>
        <dbReference type="ARBA" id="ARBA00022691"/>
    </source>
</evidence>